<feature type="domain" description="B30.2/SPRY" evidence="2">
    <location>
        <begin position="710"/>
        <end position="901"/>
    </location>
</feature>
<dbReference type="FunFam" id="2.60.120.920:FF:000015">
    <property type="entry name" value="LOW QUALITY PROTEIN: probable E3 ubiquitin-protein ligase HERC1"/>
    <property type="match status" value="1"/>
</dbReference>
<dbReference type="EMBL" id="VXIV02000081">
    <property type="protein sequence ID" value="KAF6041091.1"/>
    <property type="molecule type" value="Genomic_DNA"/>
</dbReference>
<keyword evidence="4" id="KW-1185">Reference proteome</keyword>
<proteinExistence type="predicted"/>
<feature type="region of interest" description="Disordered" evidence="1">
    <location>
        <begin position="151"/>
        <end position="196"/>
    </location>
</feature>
<dbReference type="InterPro" id="IPR043136">
    <property type="entry name" value="B30.2/SPRY_sf"/>
</dbReference>
<dbReference type="AlphaFoldDB" id="A0A7J7KSB6"/>
<evidence type="ECO:0000259" key="2">
    <source>
        <dbReference type="PROSITE" id="PS50188"/>
    </source>
</evidence>
<feature type="compositionally biased region" description="Polar residues" evidence="1">
    <location>
        <begin position="53"/>
        <end position="68"/>
    </location>
</feature>
<dbReference type="CDD" id="cd12881">
    <property type="entry name" value="SPRY_HERC1"/>
    <property type="match status" value="1"/>
</dbReference>
<feature type="region of interest" description="Disordered" evidence="1">
    <location>
        <begin position="53"/>
        <end position="135"/>
    </location>
</feature>
<accession>A0A7J7KSB6</accession>
<dbReference type="InterPro" id="IPR035768">
    <property type="entry name" value="SPRY_HERC1"/>
</dbReference>
<evidence type="ECO:0000256" key="1">
    <source>
        <dbReference type="SAM" id="MobiDB-lite"/>
    </source>
</evidence>
<dbReference type="GO" id="GO:0043161">
    <property type="term" value="P:proteasome-mediated ubiquitin-dependent protein catabolic process"/>
    <property type="evidence" value="ECO:0007669"/>
    <property type="project" value="TreeGrafter"/>
</dbReference>
<dbReference type="Proteomes" id="UP000593567">
    <property type="component" value="Unassembled WGS sequence"/>
</dbReference>
<feature type="compositionally biased region" description="Low complexity" evidence="1">
    <location>
        <begin position="107"/>
        <end position="119"/>
    </location>
</feature>
<reference evidence="3" key="1">
    <citation type="submission" date="2020-06" db="EMBL/GenBank/DDBJ databases">
        <title>Draft genome of Bugula neritina, a colonial animal packing powerful symbionts and potential medicines.</title>
        <authorList>
            <person name="Rayko M."/>
        </authorList>
    </citation>
    <scope>NUCLEOTIDE SEQUENCE [LARGE SCALE GENOMIC DNA]</scope>
    <source>
        <strain evidence="3">Kwan_BN1</strain>
    </source>
</reference>
<organism evidence="3 4">
    <name type="scientific">Bugula neritina</name>
    <name type="common">Brown bryozoan</name>
    <name type="synonym">Sertularia neritina</name>
    <dbReference type="NCBI Taxonomy" id="10212"/>
    <lineage>
        <taxon>Eukaryota</taxon>
        <taxon>Metazoa</taxon>
        <taxon>Spiralia</taxon>
        <taxon>Lophotrochozoa</taxon>
        <taxon>Bryozoa</taxon>
        <taxon>Gymnolaemata</taxon>
        <taxon>Cheilostomatida</taxon>
        <taxon>Flustrina</taxon>
        <taxon>Buguloidea</taxon>
        <taxon>Bugulidae</taxon>
        <taxon>Bugula</taxon>
    </lineage>
</organism>
<dbReference type="InterPro" id="IPR013320">
    <property type="entry name" value="ConA-like_dom_sf"/>
</dbReference>
<dbReference type="InterPro" id="IPR001870">
    <property type="entry name" value="B30.2/SPRY"/>
</dbReference>
<sequence length="923" mass="102742">MCGQSFSGGHNRVLSEVYRQIFKIRRKLVTLGQKIVLEQSSTENQWCRIVRSTPPSNAEHQSDLTSEEISPPSDYVSADGSRLVDSSTSEPIESLPESVRPVRRRSQLSSEPLPQSQQSADWEPDQETESCNANQTGAVETVFVPAYRVQRQQEQTQRQHEVVEDTESSTFSRRPSTVRERALSNSRSADDNNQDVVDEEIHTPHEPEPRADAASVHEDYERECHAIIEKCKFLLSDVKPYLKGNYEAIAEADAEGKGLDETESPHPSTHIVPLFQKLALSLKSSELHTPAELSKQEARGDMNKTETVITLKHVQAALGGLKDQQFAASNFNIMHHVRIIRELTDYMLCKAQDAQPSQVKQKLSLHQQRAKEKLEALRHIHVLLSQSQFLHADSKEEDTDDSANTGDNGLLPSVDIQWLIGCFNLHVLHLDSNTKSSLELHHYKVGIEWSSIEAQLEIQEMVHRMYSTLIKLLSHQSNAKQSFVSVLLFALTAKYSGTDVDLIVSNGLLPLLSSLCDIKKIPVSCITQIASSGLASEEKITLLSHATACRLLQVLSISASIYARQLKPSTLQSLSSTLLSQLSDIYQFCKDSKNEMEHIGRLEGLLANQLLFVSRLISSSSTFKEKLPNRSWINLLMNITGQTAQSEPNVYNLRAKLIALHVLATILPEYRSDDLSVIKKLVNDLLHNISENMWSTSKYTVKRMCSVKEAEVDGKLQKLSSSISESTTPSTLSTESNTVIEAAFDPDKSLCCSIEAGGVLTHGNGGRGYGLSCSPITSGVYQWNFHIAREHRGNEGTCVGVSKWPITEYNHRTTVDMWLYRAYSGNLYHGGEHQTMTLPSYTQGDTITCILDMDAHTLAFGKNGEEPKVAFDDLEATVLYPCVMFYSTNPGEKVKLSDIQIIETASSLPAGEPICWGWIVGHP</sequence>
<protein>
    <submittedName>
        <fullName evidence="3">HERC1</fullName>
    </submittedName>
</protein>
<evidence type="ECO:0000313" key="3">
    <source>
        <dbReference type="EMBL" id="KAF6041091.1"/>
    </source>
</evidence>
<name>A0A7J7KSB6_BUGNE</name>
<dbReference type="Gene3D" id="2.60.120.920">
    <property type="match status" value="1"/>
</dbReference>
<dbReference type="PANTHER" id="PTHR12245:SF13">
    <property type="entry name" value="B30.2_SPRY DOMAIN-CONTAINING PROTEIN"/>
    <property type="match status" value="1"/>
</dbReference>
<dbReference type="PROSITE" id="PS50188">
    <property type="entry name" value="B302_SPRY"/>
    <property type="match status" value="1"/>
</dbReference>
<dbReference type="PANTHER" id="PTHR12245">
    <property type="entry name" value="SPRY DOMAIN CONTAINING SOCS BOX PROTEIN"/>
    <property type="match status" value="1"/>
</dbReference>
<dbReference type="GO" id="GO:0019005">
    <property type="term" value="C:SCF ubiquitin ligase complex"/>
    <property type="evidence" value="ECO:0007669"/>
    <property type="project" value="TreeGrafter"/>
</dbReference>
<dbReference type="InterPro" id="IPR003877">
    <property type="entry name" value="SPRY_dom"/>
</dbReference>
<dbReference type="SMART" id="SM00449">
    <property type="entry name" value="SPRY"/>
    <property type="match status" value="1"/>
</dbReference>
<dbReference type="InterPro" id="IPR050672">
    <property type="entry name" value="FBXO45-Fsn/SPSB_families"/>
</dbReference>
<gene>
    <name evidence="3" type="ORF">EB796_000601</name>
</gene>
<evidence type="ECO:0000313" key="4">
    <source>
        <dbReference type="Proteomes" id="UP000593567"/>
    </source>
</evidence>
<dbReference type="Pfam" id="PF00622">
    <property type="entry name" value="SPRY"/>
    <property type="match status" value="1"/>
</dbReference>
<comment type="caution">
    <text evidence="3">The sequence shown here is derived from an EMBL/GenBank/DDBJ whole genome shotgun (WGS) entry which is preliminary data.</text>
</comment>
<dbReference type="SUPFAM" id="SSF49899">
    <property type="entry name" value="Concanavalin A-like lectins/glucanases"/>
    <property type="match status" value="1"/>
</dbReference>
<dbReference type="OrthoDB" id="239701at2759"/>